<dbReference type="InterPro" id="IPR003959">
    <property type="entry name" value="ATPase_AAA_core"/>
</dbReference>
<feature type="domain" description="ATPase AAA-type core" evidence="2">
    <location>
        <begin position="271"/>
        <end position="368"/>
    </location>
</feature>
<dbReference type="SUPFAM" id="SSF52540">
    <property type="entry name" value="P-loop containing nucleoside triphosphate hydrolases"/>
    <property type="match status" value="1"/>
</dbReference>
<dbReference type="Proteomes" id="UP000283538">
    <property type="component" value="Unassembled WGS sequence"/>
</dbReference>
<evidence type="ECO:0008006" key="5">
    <source>
        <dbReference type="Google" id="ProtNLM"/>
    </source>
</evidence>
<sequence>MNTLVELSIKDFKAIKRADVQLDGITVVSGVNGCGKSTMSKLLYYIFRNANSFEELVLLYTNSQIRPYLNVLEQIQSLLLYRRDTSSYRRLYFRNIELTSLESTHSFLDLVKDLCARFLNLESDLQKAGNSIITERLRLILRSTLKSGEDRDTKKMLDALVGRISEHLTKAEQLNVERPYRLLKESLNAAFDVNLSKSIVLKEYGDAILGENLSNVPLLHYIKKVAYIDTPMVIGMETSSQQPIYWKELNLLLKQPPRRGYKRTINNIIKEDIIKGDVSFDEDGFSAGFKYKREDGKEFDLLECATGIKSFSLLQLLLKNLFLDESTLLIIDEPEAHLHPQWIVEYARLIVLLHKKVGVKFFIASHSTDMVSAIRYIAEEEKCLSSLSFYVAENEEQKSNAFVFRPLGHDIEPIFESFNKSFERLDYYVSKKKK</sequence>
<name>A0A414M3Q6_9BACE</name>
<proteinExistence type="predicted"/>
<dbReference type="RefSeq" id="WP_004294672.1">
    <property type="nucleotide sequence ID" value="NZ_JAQECU010000001.1"/>
</dbReference>
<evidence type="ECO:0000313" key="4">
    <source>
        <dbReference type="Proteomes" id="UP000283538"/>
    </source>
</evidence>
<dbReference type="InterPro" id="IPR027417">
    <property type="entry name" value="P-loop_NTPase"/>
</dbReference>
<dbReference type="InterPro" id="IPR041685">
    <property type="entry name" value="AAA_GajA/Old/RecF-like"/>
</dbReference>
<dbReference type="AlphaFoldDB" id="A0A414M3Q6"/>
<dbReference type="InterPro" id="IPR051396">
    <property type="entry name" value="Bact_Antivir_Def_Nuclease"/>
</dbReference>
<evidence type="ECO:0000259" key="2">
    <source>
        <dbReference type="Pfam" id="PF13304"/>
    </source>
</evidence>
<dbReference type="GO" id="GO:0016887">
    <property type="term" value="F:ATP hydrolysis activity"/>
    <property type="evidence" value="ECO:0007669"/>
    <property type="project" value="InterPro"/>
</dbReference>
<dbReference type="GO" id="GO:0005524">
    <property type="term" value="F:ATP binding"/>
    <property type="evidence" value="ECO:0007669"/>
    <property type="project" value="InterPro"/>
</dbReference>
<dbReference type="Gene3D" id="3.40.50.300">
    <property type="entry name" value="P-loop containing nucleotide triphosphate hydrolases"/>
    <property type="match status" value="2"/>
</dbReference>
<feature type="domain" description="Endonuclease GajA/Old nuclease/RecF-like AAA" evidence="1">
    <location>
        <begin position="4"/>
        <end position="59"/>
    </location>
</feature>
<comment type="caution">
    <text evidence="3">The sequence shown here is derived from an EMBL/GenBank/DDBJ whole genome shotgun (WGS) entry which is preliminary data.</text>
</comment>
<dbReference type="PANTHER" id="PTHR43581">
    <property type="entry name" value="ATP/GTP PHOSPHATASE"/>
    <property type="match status" value="1"/>
</dbReference>
<organism evidence="3 4">
    <name type="scientific">Bacteroides eggerthii</name>
    <dbReference type="NCBI Taxonomy" id="28111"/>
    <lineage>
        <taxon>Bacteria</taxon>
        <taxon>Pseudomonadati</taxon>
        <taxon>Bacteroidota</taxon>
        <taxon>Bacteroidia</taxon>
        <taxon>Bacteroidales</taxon>
        <taxon>Bacteroidaceae</taxon>
        <taxon>Bacteroides</taxon>
    </lineage>
</organism>
<dbReference type="EMBL" id="QSLA01000026">
    <property type="protein sequence ID" value="RHF03808.1"/>
    <property type="molecule type" value="Genomic_DNA"/>
</dbReference>
<evidence type="ECO:0000259" key="1">
    <source>
        <dbReference type="Pfam" id="PF13175"/>
    </source>
</evidence>
<protein>
    <recommendedName>
        <fullName evidence="5">ATP-binding protein</fullName>
    </recommendedName>
</protein>
<evidence type="ECO:0000313" key="3">
    <source>
        <dbReference type="EMBL" id="RHF03808.1"/>
    </source>
</evidence>
<dbReference type="Pfam" id="PF13304">
    <property type="entry name" value="AAA_21"/>
    <property type="match status" value="1"/>
</dbReference>
<reference evidence="3 4" key="1">
    <citation type="submission" date="2018-08" db="EMBL/GenBank/DDBJ databases">
        <title>A genome reference for cultivated species of the human gut microbiota.</title>
        <authorList>
            <person name="Zou Y."/>
            <person name="Xue W."/>
            <person name="Luo G."/>
        </authorList>
    </citation>
    <scope>NUCLEOTIDE SEQUENCE [LARGE SCALE GENOMIC DNA]</scope>
    <source>
        <strain evidence="3 4">AM26-26AC</strain>
    </source>
</reference>
<dbReference type="PANTHER" id="PTHR43581:SF2">
    <property type="entry name" value="EXCINUCLEASE ATPASE SUBUNIT"/>
    <property type="match status" value="1"/>
</dbReference>
<dbReference type="Pfam" id="PF13175">
    <property type="entry name" value="AAA_15"/>
    <property type="match status" value="1"/>
</dbReference>
<accession>A0A414M3Q6</accession>
<gene>
    <name evidence="3" type="ORF">DW701_16130</name>
</gene>